<accession>A0AAP2DYH9</accession>
<feature type="transmembrane region" description="Helical" evidence="4">
    <location>
        <begin position="6"/>
        <end position="29"/>
    </location>
</feature>
<dbReference type="Proteomes" id="UP001319080">
    <property type="component" value="Unassembled WGS sequence"/>
</dbReference>
<evidence type="ECO:0000256" key="2">
    <source>
        <dbReference type="ARBA" id="ARBA00022676"/>
    </source>
</evidence>
<feature type="transmembrane region" description="Helical" evidence="4">
    <location>
        <begin position="301"/>
        <end position="321"/>
    </location>
</feature>
<proteinExistence type="inferred from homology"/>
<dbReference type="SUPFAM" id="SSF53448">
    <property type="entry name" value="Nucleotide-diphospho-sugar transferases"/>
    <property type="match status" value="1"/>
</dbReference>
<sequence length="394" mass="44793">MLVLEIILLVYFGFVVFHNFFFSAISFIYREDRFFKGTVNKHSRIAVLIPSYKEDGVIVSTAELAVRHNYPPEAFTVFVIADSLQPATVQALQQTGATVFEVSFEKSTKVRALQFALAKIEGYDLAVILDADNVMKEGFLAKINQAFNNGFLNLQGRRVAKNSDTPMAYLDSISEAINNQIFRKGYNAVGLSSSLIGSAMAFPFQPFRDHINAMDSVGGFDRELHLRLLTKKQRIYYLESAEVYDEKTRQAEAFSNQRRRWLSSQFVYLQRNFTKGVRALLKGDFIFFEASVLSNLLLPRILTLGCLPILVIVFTLLRHYLVLGYTWTWAYAILYVAALVIAVPTKYFDKKLLTAVASLPKAFALMFFNLFRLKNANKKFIHTPHSTTTVESKK</sequence>
<dbReference type="Gene3D" id="3.90.550.10">
    <property type="entry name" value="Spore Coat Polysaccharide Biosynthesis Protein SpsA, Chain A"/>
    <property type="match status" value="1"/>
</dbReference>
<keyword evidence="2 5" id="KW-0328">Glycosyltransferase</keyword>
<name>A0AAP2DYH9_9BACT</name>
<comment type="caution">
    <text evidence="5">The sequence shown here is derived from an EMBL/GenBank/DDBJ whole genome shotgun (WGS) entry which is preliminary data.</text>
</comment>
<organism evidence="5 6">
    <name type="scientific">Dawidia cretensis</name>
    <dbReference type="NCBI Taxonomy" id="2782350"/>
    <lineage>
        <taxon>Bacteria</taxon>
        <taxon>Pseudomonadati</taxon>
        <taxon>Bacteroidota</taxon>
        <taxon>Cytophagia</taxon>
        <taxon>Cytophagales</taxon>
        <taxon>Chryseotaleaceae</taxon>
        <taxon>Dawidia</taxon>
    </lineage>
</organism>
<dbReference type="Pfam" id="PF13641">
    <property type="entry name" value="Glyco_tranf_2_3"/>
    <property type="match status" value="1"/>
</dbReference>
<gene>
    <name evidence="5" type="ORF">KK062_15035</name>
</gene>
<keyword evidence="6" id="KW-1185">Reference proteome</keyword>
<dbReference type="AlphaFoldDB" id="A0AAP2DYH9"/>
<evidence type="ECO:0000256" key="3">
    <source>
        <dbReference type="ARBA" id="ARBA00022679"/>
    </source>
</evidence>
<dbReference type="EC" id="2.4.-.-" evidence="5"/>
<evidence type="ECO:0000313" key="5">
    <source>
        <dbReference type="EMBL" id="MBT1709555.1"/>
    </source>
</evidence>
<keyword evidence="4" id="KW-0812">Transmembrane</keyword>
<dbReference type="PANTHER" id="PTHR43630:SF1">
    <property type="entry name" value="POLY-BETA-1,6-N-ACETYL-D-GLUCOSAMINE SYNTHASE"/>
    <property type="match status" value="1"/>
</dbReference>
<keyword evidence="4" id="KW-1133">Transmembrane helix</keyword>
<reference evidence="5 6" key="1">
    <citation type="submission" date="2021-05" db="EMBL/GenBank/DDBJ databases">
        <title>A Polyphasic approach of four new species of the genus Ohtaekwangia: Ohtaekwangia histidinii sp. nov., Ohtaekwangia cretensis sp. nov., Ohtaekwangia indiensis sp. nov., Ohtaekwangia reichenbachii sp. nov. from diverse environment.</title>
        <authorList>
            <person name="Octaviana S."/>
        </authorList>
    </citation>
    <scope>NUCLEOTIDE SEQUENCE [LARGE SCALE GENOMIC DNA]</scope>
    <source>
        <strain evidence="5 6">PWU5</strain>
    </source>
</reference>
<keyword evidence="4" id="KW-0472">Membrane</keyword>
<feature type="transmembrane region" description="Helical" evidence="4">
    <location>
        <begin position="327"/>
        <end position="345"/>
    </location>
</feature>
<dbReference type="GO" id="GO:0016757">
    <property type="term" value="F:glycosyltransferase activity"/>
    <property type="evidence" value="ECO:0007669"/>
    <property type="project" value="UniProtKB-KW"/>
</dbReference>
<protein>
    <submittedName>
        <fullName evidence="5">Glycosyltransferase</fullName>
        <ecNumber evidence="5">2.4.-.-</ecNumber>
    </submittedName>
</protein>
<keyword evidence="3 5" id="KW-0808">Transferase</keyword>
<feature type="transmembrane region" description="Helical" evidence="4">
    <location>
        <begin position="352"/>
        <end position="371"/>
    </location>
</feature>
<evidence type="ECO:0000256" key="1">
    <source>
        <dbReference type="ARBA" id="ARBA00006739"/>
    </source>
</evidence>
<comment type="similarity">
    <text evidence="1">Belongs to the glycosyltransferase 2 family.</text>
</comment>
<dbReference type="PANTHER" id="PTHR43630">
    <property type="entry name" value="POLY-BETA-1,6-N-ACETYL-D-GLUCOSAMINE SYNTHASE"/>
    <property type="match status" value="1"/>
</dbReference>
<dbReference type="RefSeq" id="WP_254085134.1">
    <property type="nucleotide sequence ID" value="NZ_JAHESE010000014.1"/>
</dbReference>
<dbReference type="InterPro" id="IPR029044">
    <property type="entry name" value="Nucleotide-diphossugar_trans"/>
</dbReference>
<dbReference type="EMBL" id="JAHESE010000014">
    <property type="protein sequence ID" value="MBT1709555.1"/>
    <property type="molecule type" value="Genomic_DNA"/>
</dbReference>
<evidence type="ECO:0000313" key="6">
    <source>
        <dbReference type="Proteomes" id="UP001319080"/>
    </source>
</evidence>
<evidence type="ECO:0000256" key="4">
    <source>
        <dbReference type="SAM" id="Phobius"/>
    </source>
</evidence>